<accession>A0A379F6C3</accession>
<name>A0A379F6C3_PROVU</name>
<protein>
    <submittedName>
        <fullName evidence="2">IdsC</fullName>
    </submittedName>
</protein>
<dbReference type="EMBL" id="UGTW01000001">
    <property type="protein sequence ID" value="SUC15155.1"/>
    <property type="molecule type" value="Genomic_DNA"/>
</dbReference>
<reference evidence="2 3" key="1">
    <citation type="submission" date="2018-06" db="EMBL/GenBank/DDBJ databases">
        <authorList>
            <consortium name="Pathogen Informatics"/>
            <person name="Doyle S."/>
        </authorList>
    </citation>
    <scope>NUCLEOTIDE SEQUENCE [LARGE SCALE GENOMIC DNA]</scope>
    <source>
        <strain evidence="2 3">NCTC10376</strain>
    </source>
</reference>
<dbReference type="RefSeq" id="WP_161681127.1">
    <property type="nucleotide sequence ID" value="NZ_CABMNT010000002.1"/>
</dbReference>
<dbReference type="InterPro" id="IPR025391">
    <property type="entry name" value="DUF4123"/>
</dbReference>
<organism evidence="2 3">
    <name type="scientific">Proteus vulgaris</name>
    <dbReference type="NCBI Taxonomy" id="585"/>
    <lineage>
        <taxon>Bacteria</taxon>
        <taxon>Pseudomonadati</taxon>
        <taxon>Pseudomonadota</taxon>
        <taxon>Gammaproteobacteria</taxon>
        <taxon>Enterobacterales</taxon>
        <taxon>Morganellaceae</taxon>
        <taxon>Proteus</taxon>
    </lineage>
</organism>
<proteinExistence type="predicted"/>
<dbReference type="Proteomes" id="UP000254331">
    <property type="component" value="Unassembled WGS sequence"/>
</dbReference>
<gene>
    <name evidence="2" type="primary">idsC</name>
    <name evidence="2" type="ORF">NCTC10376_00994</name>
</gene>
<evidence type="ECO:0000313" key="3">
    <source>
        <dbReference type="Proteomes" id="UP000254331"/>
    </source>
</evidence>
<feature type="domain" description="DUF4123" evidence="1">
    <location>
        <begin position="141"/>
        <end position="248"/>
    </location>
</feature>
<dbReference type="GeneID" id="93395308"/>
<evidence type="ECO:0000313" key="2">
    <source>
        <dbReference type="EMBL" id="SUC15155.1"/>
    </source>
</evidence>
<dbReference type="AlphaFoldDB" id="A0A379F6C3"/>
<sequence>MLSLFEKIKKIWVLEYYFESTESKIEGKLLVNSDTEESAIEKFRDYFSTYEKSFFYYKSILLFENYINQSEKSELLCINAMDNIDKQDVIIFEEREVSFPLAIESSAIILSKIEIEYDFIDSNTFILIDASKYEHLSGDFVLTKLHVLGFDWTCLLKGKTQSILERSAPYLIKIKNRSEMDIIQKQFVKLCLDNPICIFIKTSLSLLELSKHLRKFTYLEVYGKDNWSYFRFYDPNIFSLVLEHLNEVESNIFYKNIDEFFFLKDNCFFL</sequence>
<dbReference type="Pfam" id="PF13503">
    <property type="entry name" value="DUF4123"/>
    <property type="match status" value="1"/>
</dbReference>
<evidence type="ECO:0000259" key="1">
    <source>
        <dbReference type="Pfam" id="PF13503"/>
    </source>
</evidence>